<proteinExistence type="predicted"/>
<dbReference type="RefSeq" id="WP_111635218.1">
    <property type="nucleotide sequence ID" value="NZ_QLLR01000023.1"/>
</dbReference>
<dbReference type="SUPFAM" id="SSF75011">
    <property type="entry name" value="3-carboxy-cis,cis-mucoante lactonizing enzyme"/>
    <property type="match status" value="1"/>
</dbReference>
<sequence length="186" mass="20157">MCNSKSLIKSALSLFLIFLTALVSCDYWKDGIPVVLTDGHANASATAITVKGTDVYVAGYENDEIAVARYCKNGKQTVLKIDSKLSNGANYSEAYSIFIAGNDVYIAGTEFGLAAYWKNGIPVLLALKKSPDQSGTDNESSKATSIAVSGKDVHVAGIQDTLASLFPYRKILEKWKNHYYPIQKTS</sequence>
<comment type="caution">
    <text evidence="1">The sequence shown here is derived from an EMBL/GenBank/DDBJ whole genome shotgun (WGS) entry which is preliminary data.</text>
</comment>
<evidence type="ECO:0000313" key="1">
    <source>
        <dbReference type="EMBL" id="RAJ26381.1"/>
    </source>
</evidence>
<evidence type="ECO:0000313" key="2">
    <source>
        <dbReference type="Proteomes" id="UP000249754"/>
    </source>
</evidence>
<dbReference type="OrthoDB" id="708305at2"/>
<protein>
    <submittedName>
        <fullName evidence="1">Uncharacterized protein</fullName>
    </submittedName>
</protein>
<gene>
    <name evidence="1" type="ORF">LY11_03825</name>
</gene>
<organism evidence="1 2">
    <name type="scientific">Pedobacter cryoconitis</name>
    <dbReference type="NCBI Taxonomy" id="188932"/>
    <lineage>
        <taxon>Bacteria</taxon>
        <taxon>Pseudomonadati</taxon>
        <taxon>Bacteroidota</taxon>
        <taxon>Sphingobacteriia</taxon>
        <taxon>Sphingobacteriales</taxon>
        <taxon>Sphingobacteriaceae</taxon>
        <taxon>Pedobacter</taxon>
    </lineage>
</organism>
<name>A0A327SBS2_9SPHI</name>
<dbReference type="PROSITE" id="PS51257">
    <property type="entry name" value="PROKAR_LIPOPROTEIN"/>
    <property type="match status" value="1"/>
</dbReference>
<dbReference type="Proteomes" id="UP000249754">
    <property type="component" value="Unassembled WGS sequence"/>
</dbReference>
<dbReference type="AlphaFoldDB" id="A0A327SBS2"/>
<dbReference type="STRING" id="188932.AY601_1256"/>
<accession>A0A327SBS2</accession>
<reference evidence="1 2" key="1">
    <citation type="submission" date="2018-06" db="EMBL/GenBank/DDBJ databases">
        <title>Genomic Encyclopedia of Archaeal and Bacterial Type Strains, Phase II (KMG-II): from individual species to whole genera.</title>
        <authorList>
            <person name="Goeker M."/>
        </authorList>
    </citation>
    <scope>NUCLEOTIDE SEQUENCE [LARGE SCALE GENOMIC DNA]</scope>
    <source>
        <strain evidence="1 2">DSM 14825</strain>
    </source>
</reference>
<dbReference type="EMBL" id="QLLR01000023">
    <property type="protein sequence ID" value="RAJ26381.1"/>
    <property type="molecule type" value="Genomic_DNA"/>
</dbReference>